<feature type="transmembrane region" description="Helical" evidence="6">
    <location>
        <begin position="7"/>
        <end position="28"/>
    </location>
</feature>
<protein>
    <recommendedName>
        <fullName evidence="8">Serine protease</fullName>
    </recommendedName>
</protein>
<keyword evidence="6" id="KW-0812">Transmembrane</keyword>
<evidence type="ECO:0008006" key="8">
    <source>
        <dbReference type="Google" id="ProtNLM"/>
    </source>
</evidence>
<dbReference type="EMBL" id="LAZR01018340">
    <property type="protein sequence ID" value="KKL96784.1"/>
    <property type="molecule type" value="Genomic_DNA"/>
</dbReference>
<reference evidence="7" key="1">
    <citation type="journal article" date="2015" name="Nature">
        <title>Complex archaea that bridge the gap between prokaryotes and eukaryotes.</title>
        <authorList>
            <person name="Spang A."/>
            <person name="Saw J.H."/>
            <person name="Jorgensen S.L."/>
            <person name="Zaremba-Niedzwiedzka K."/>
            <person name="Martijn J."/>
            <person name="Lind A.E."/>
            <person name="van Eijk R."/>
            <person name="Schleper C."/>
            <person name="Guy L."/>
            <person name="Ettema T.J."/>
        </authorList>
    </citation>
    <scope>NUCLEOTIDE SEQUENCE</scope>
</reference>
<dbReference type="Pfam" id="PF13365">
    <property type="entry name" value="Trypsin_2"/>
    <property type="match status" value="1"/>
</dbReference>
<dbReference type="InterPro" id="IPR008256">
    <property type="entry name" value="Peptidase_S1B"/>
</dbReference>
<keyword evidence="5" id="KW-0720">Serine protease</keyword>
<evidence type="ECO:0000256" key="4">
    <source>
        <dbReference type="ARBA" id="ARBA00022801"/>
    </source>
</evidence>
<keyword evidence="4" id="KW-0378">Hydrolase</keyword>
<evidence type="ECO:0000256" key="6">
    <source>
        <dbReference type="SAM" id="Phobius"/>
    </source>
</evidence>
<keyword evidence="6" id="KW-0472">Membrane</keyword>
<gene>
    <name evidence="7" type="ORF">LCGC14_1841030</name>
</gene>
<keyword evidence="2" id="KW-0645">Protease</keyword>
<accession>A0A0F9GDA0</accession>
<keyword evidence="6" id="KW-1133">Transmembrane helix</keyword>
<dbReference type="PRINTS" id="PR00839">
    <property type="entry name" value="V8PROTEASE"/>
</dbReference>
<dbReference type="PANTHER" id="PTHR43019:SF46">
    <property type="entry name" value="SERINE PROTEASE"/>
    <property type="match status" value="1"/>
</dbReference>
<proteinExistence type="inferred from homology"/>
<evidence type="ECO:0000313" key="7">
    <source>
        <dbReference type="EMBL" id="KKL96784.1"/>
    </source>
</evidence>
<dbReference type="GO" id="GO:0008236">
    <property type="term" value="F:serine-type peptidase activity"/>
    <property type="evidence" value="ECO:0007669"/>
    <property type="project" value="UniProtKB-KW"/>
</dbReference>
<evidence type="ECO:0000256" key="5">
    <source>
        <dbReference type="ARBA" id="ARBA00022825"/>
    </source>
</evidence>
<keyword evidence="3" id="KW-0732">Signal</keyword>
<evidence type="ECO:0000256" key="3">
    <source>
        <dbReference type="ARBA" id="ARBA00022729"/>
    </source>
</evidence>
<organism evidence="7">
    <name type="scientific">marine sediment metagenome</name>
    <dbReference type="NCBI Taxonomy" id="412755"/>
    <lineage>
        <taxon>unclassified sequences</taxon>
        <taxon>metagenomes</taxon>
        <taxon>ecological metagenomes</taxon>
    </lineage>
</organism>
<dbReference type="GO" id="GO:0006508">
    <property type="term" value="P:proteolysis"/>
    <property type="evidence" value="ECO:0007669"/>
    <property type="project" value="UniProtKB-KW"/>
</dbReference>
<comment type="caution">
    <text evidence="7">The sequence shown here is derived from an EMBL/GenBank/DDBJ whole genome shotgun (WGS) entry which is preliminary data.</text>
</comment>
<comment type="similarity">
    <text evidence="1">Belongs to the peptidase S1B family.</text>
</comment>
<dbReference type="InterPro" id="IPR009003">
    <property type="entry name" value="Peptidase_S1_PA"/>
</dbReference>
<evidence type="ECO:0000256" key="2">
    <source>
        <dbReference type="ARBA" id="ARBA00022670"/>
    </source>
</evidence>
<dbReference type="InterPro" id="IPR043504">
    <property type="entry name" value="Peptidase_S1_PA_chymotrypsin"/>
</dbReference>
<dbReference type="PANTHER" id="PTHR43019">
    <property type="entry name" value="SERINE ENDOPROTEASE DEGS"/>
    <property type="match status" value="1"/>
</dbReference>
<sequence>MYFSPKLAIGISSVWLGFMLGMLISFVITTTVPPYRPLPVPRVPIESFDTLRSLGVYVVRTTSEYGSGFGSGFSVSDTLIVTAHHVIRDVETILVDGEVAEVIAFDRKTDVAVLRVPSHPRPHLEFADPAIGDKARAVGYAGYHGKPWVMIVPGQVAGFVDGYVTFAGGVGSGMSGGPLLDTEGRVIGLASHAFMWRQWGTPNPTLANFVPPRWIIMVLAETPFYVETVQ</sequence>
<dbReference type="SUPFAM" id="SSF50494">
    <property type="entry name" value="Trypsin-like serine proteases"/>
    <property type="match status" value="1"/>
</dbReference>
<dbReference type="Gene3D" id="2.40.10.10">
    <property type="entry name" value="Trypsin-like serine proteases"/>
    <property type="match status" value="2"/>
</dbReference>
<dbReference type="AlphaFoldDB" id="A0A0F9GDA0"/>
<evidence type="ECO:0000256" key="1">
    <source>
        <dbReference type="ARBA" id="ARBA00008764"/>
    </source>
</evidence>
<name>A0A0F9GDA0_9ZZZZ</name>